<evidence type="ECO:0000259" key="1">
    <source>
        <dbReference type="Pfam" id="PF12728"/>
    </source>
</evidence>
<dbReference type="InterPro" id="IPR041657">
    <property type="entry name" value="HTH_17"/>
</dbReference>
<reference evidence="3 5" key="2">
    <citation type="submission" date="2019-03" db="EMBL/GenBank/DDBJ databases">
        <authorList>
            <person name="He R.-H."/>
        </authorList>
    </citation>
    <scope>NUCLEOTIDE SEQUENCE [LARGE SCALE GENOMIC DNA]</scope>
    <source>
        <strain evidence="3 5">DSM 19624</strain>
    </source>
</reference>
<name>A0A497XL63_9SPHI</name>
<protein>
    <submittedName>
        <fullName evidence="3">DNA-binding protein</fullName>
    </submittedName>
    <submittedName>
        <fullName evidence="2">Excisionase family DNA binding protein</fullName>
    </submittedName>
</protein>
<evidence type="ECO:0000313" key="5">
    <source>
        <dbReference type="Proteomes" id="UP000297429"/>
    </source>
</evidence>
<keyword evidence="5" id="KW-1185">Reference proteome</keyword>
<dbReference type="Proteomes" id="UP000297429">
    <property type="component" value="Unassembled WGS sequence"/>
</dbReference>
<dbReference type="Proteomes" id="UP000273898">
    <property type="component" value="Unassembled WGS sequence"/>
</dbReference>
<dbReference type="Pfam" id="PF12728">
    <property type="entry name" value="HTH_17"/>
    <property type="match status" value="1"/>
</dbReference>
<dbReference type="InterPro" id="IPR010093">
    <property type="entry name" value="SinI_DNA-bd"/>
</dbReference>
<proteinExistence type="predicted"/>
<gene>
    <name evidence="2" type="ORF">BCL90_5246</name>
    <name evidence="3" type="ORF">E3V97_19235</name>
</gene>
<evidence type="ECO:0000313" key="3">
    <source>
        <dbReference type="EMBL" id="TFB30302.1"/>
    </source>
</evidence>
<comment type="caution">
    <text evidence="2">The sequence shown here is derived from an EMBL/GenBank/DDBJ whole genome shotgun (WGS) entry which is preliminary data.</text>
</comment>
<reference evidence="2 4" key="1">
    <citation type="submission" date="2018-10" db="EMBL/GenBank/DDBJ databases">
        <title>Genomic Encyclopedia of Archaeal and Bacterial Type Strains, Phase II (KMG-II): from individual species to whole genera.</title>
        <authorList>
            <person name="Goeker M."/>
        </authorList>
    </citation>
    <scope>NUCLEOTIDE SEQUENCE [LARGE SCALE GENOMIC DNA]</scope>
    <source>
        <strain evidence="2 4">DSM 19624</strain>
    </source>
</reference>
<dbReference type="AlphaFoldDB" id="A0A497XL63"/>
<dbReference type="EMBL" id="SOPX01000003">
    <property type="protein sequence ID" value="TFB30302.1"/>
    <property type="molecule type" value="Genomic_DNA"/>
</dbReference>
<dbReference type="EMBL" id="RCCK01000017">
    <property type="protein sequence ID" value="RLJ69324.1"/>
    <property type="molecule type" value="Genomic_DNA"/>
</dbReference>
<dbReference type="NCBIfam" id="TIGR01764">
    <property type="entry name" value="excise"/>
    <property type="match status" value="1"/>
</dbReference>
<accession>A0A497XL63</accession>
<dbReference type="GO" id="GO:0003677">
    <property type="term" value="F:DNA binding"/>
    <property type="evidence" value="ECO:0007669"/>
    <property type="project" value="UniProtKB-KW"/>
</dbReference>
<evidence type="ECO:0000313" key="4">
    <source>
        <dbReference type="Proteomes" id="UP000273898"/>
    </source>
</evidence>
<keyword evidence="3" id="KW-0238">DNA-binding</keyword>
<dbReference type="RefSeq" id="WP_121288041.1">
    <property type="nucleotide sequence ID" value="NZ_RCCK01000017.1"/>
</dbReference>
<organism evidence="2 4">
    <name type="scientific">Pedobacter alluvionis</name>
    <dbReference type="NCBI Taxonomy" id="475253"/>
    <lineage>
        <taxon>Bacteria</taxon>
        <taxon>Pseudomonadati</taxon>
        <taxon>Bacteroidota</taxon>
        <taxon>Sphingobacteriia</taxon>
        <taxon>Sphingobacteriales</taxon>
        <taxon>Sphingobacteriaceae</taxon>
        <taxon>Pedobacter</taxon>
    </lineage>
</organism>
<evidence type="ECO:0000313" key="2">
    <source>
        <dbReference type="EMBL" id="RLJ69324.1"/>
    </source>
</evidence>
<dbReference type="OrthoDB" id="1003442at2"/>
<feature type="domain" description="Helix-turn-helix" evidence="1">
    <location>
        <begin position="68"/>
        <end position="115"/>
    </location>
</feature>
<sequence>MSSNITVERICEHCGKTFLAKTTVTKYCSLNCNRRHYKQKIRNLKISASNEQTLSTRTKAINDQPAEFLTVKQAARLLHCSERIIYQQINNGRIKAIQLSERKTLIKRKHLDKAFKQVDFQPIQPAERTKNPALVYCISMTDAQQHFGISEKALYDLIKRNDLEVFSNGKFSYVLRSALNQIFYKS</sequence>